<dbReference type="Proteomes" id="UP000241769">
    <property type="component" value="Unassembled WGS sequence"/>
</dbReference>
<keyword evidence="2" id="KW-1185">Reference proteome</keyword>
<dbReference type="AlphaFoldDB" id="A0A2P6MVC7"/>
<name>A0A2P6MVC7_9EUKA</name>
<evidence type="ECO:0000313" key="2">
    <source>
        <dbReference type="Proteomes" id="UP000241769"/>
    </source>
</evidence>
<proteinExistence type="predicted"/>
<comment type="caution">
    <text evidence="1">The sequence shown here is derived from an EMBL/GenBank/DDBJ whole genome shotgun (WGS) entry which is preliminary data.</text>
</comment>
<sequence length="299" mass="33588">MPQHVDQFSITHKQSHNMLRQLRLNRLCASKPKVHVQASQIRSIGHVVKSIHAAPIVAAPAYTPATFTSLMKQKSFTPVRHASGNDQYVLFPENVEVDKIQFGEVEKNAKGGRFISLFYNRTRLRIQTPILRVPFDIGTNPESEGRKMNLALALDDIGSNEEVAKFLNVVQQIDQKVKDHLVNNSQSLLMTPDPKKAQDKLSKYFSCIKESQEYSPLFKAAIPIYDGEPATRVYLDSEVQGSVENVTKGSRVVAIVEPKSIYMIGPNVGLSWRVSQIRVVEKARSRDEYAFISKDHASS</sequence>
<gene>
    <name evidence="1" type="ORF">PROFUN_15641</name>
</gene>
<protein>
    <submittedName>
        <fullName evidence="1">Uncharacterized protein</fullName>
    </submittedName>
</protein>
<dbReference type="EMBL" id="MDYQ01000373">
    <property type="protein sequence ID" value="PRP75596.1"/>
    <property type="molecule type" value="Genomic_DNA"/>
</dbReference>
<organism evidence="1 2">
    <name type="scientific">Planoprotostelium fungivorum</name>
    <dbReference type="NCBI Taxonomy" id="1890364"/>
    <lineage>
        <taxon>Eukaryota</taxon>
        <taxon>Amoebozoa</taxon>
        <taxon>Evosea</taxon>
        <taxon>Variosea</taxon>
        <taxon>Cavosteliida</taxon>
        <taxon>Cavosteliaceae</taxon>
        <taxon>Planoprotostelium</taxon>
    </lineage>
</organism>
<evidence type="ECO:0000313" key="1">
    <source>
        <dbReference type="EMBL" id="PRP75596.1"/>
    </source>
</evidence>
<dbReference type="InParanoid" id="A0A2P6MVC7"/>
<accession>A0A2P6MVC7</accession>
<reference evidence="1 2" key="1">
    <citation type="journal article" date="2018" name="Genome Biol. Evol.">
        <title>Multiple Roots of Fruiting Body Formation in Amoebozoa.</title>
        <authorList>
            <person name="Hillmann F."/>
            <person name="Forbes G."/>
            <person name="Novohradska S."/>
            <person name="Ferling I."/>
            <person name="Riege K."/>
            <person name="Groth M."/>
            <person name="Westermann M."/>
            <person name="Marz M."/>
            <person name="Spaller T."/>
            <person name="Winckler T."/>
            <person name="Schaap P."/>
            <person name="Glockner G."/>
        </authorList>
    </citation>
    <scope>NUCLEOTIDE SEQUENCE [LARGE SCALE GENOMIC DNA]</scope>
    <source>
        <strain evidence="1 2">Jena</strain>
    </source>
</reference>